<dbReference type="EMBL" id="FOEV01000030">
    <property type="protein sequence ID" value="SER50162.1"/>
    <property type="molecule type" value="Genomic_DNA"/>
</dbReference>
<proteinExistence type="predicted"/>
<evidence type="ECO:0000313" key="2">
    <source>
        <dbReference type="Proteomes" id="UP000183210"/>
    </source>
</evidence>
<gene>
    <name evidence="1" type="ORF">SAMN05216409_13011</name>
</gene>
<dbReference type="AlphaFoldDB" id="A0A9X8QM29"/>
<reference evidence="1 2" key="1">
    <citation type="submission" date="2016-10" db="EMBL/GenBank/DDBJ databases">
        <authorList>
            <person name="Varghese N."/>
            <person name="Submissions S."/>
        </authorList>
    </citation>
    <scope>NUCLEOTIDE SEQUENCE [LARGE SCALE GENOMIC DNA]</scope>
    <source>
        <strain evidence="1 2">LMG 21974</strain>
    </source>
</reference>
<comment type="caution">
    <text evidence="1">The sequence shown here is derived from an EMBL/GenBank/DDBJ whole genome shotgun (WGS) entry which is preliminary data.</text>
</comment>
<name>A0A9X8QM29_9PSED</name>
<organism evidence="1 2">
    <name type="scientific">Pseudomonas lutea</name>
    <dbReference type="NCBI Taxonomy" id="243924"/>
    <lineage>
        <taxon>Bacteria</taxon>
        <taxon>Pseudomonadati</taxon>
        <taxon>Pseudomonadota</taxon>
        <taxon>Gammaproteobacteria</taxon>
        <taxon>Pseudomonadales</taxon>
        <taxon>Pseudomonadaceae</taxon>
        <taxon>Pseudomonas</taxon>
    </lineage>
</organism>
<sequence length="78" mass="8535">MSNQQTEKIKLILKRNERGLFCLFTEDGKCLPNQASVSLSSEPFGAQELTVKFVCDGENIRVIGDPEVDDNGGESSTV</sequence>
<protein>
    <submittedName>
        <fullName evidence="1">Uncharacterized protein</fullName>
    </submittedName>
</protein>
<evidence type="ECO:0000313" key="1">
    <source>
        <dbReference type="EMBL" id="SER50162.1"/>
    </source>
</evidence>
<dbReference type="Proteomes" id="UP000183210">
    <property type="component" value="Unassembled WGS sequence"/>
</dbReference>
<accession>A0A9X8QM29</accession>